<evidence type="ECO:0000313" key="3">
    <source>
        <dbReference type="Proteomes" id="UP000555564"/>
    </source>
</evidence>
<dbReference type="Gene3D" id="1.10.510.10">
    <property type="entry name" value="Transferase(Phosphotransferase) domain 1"/>
    <property type="match status" value="1"/>
</dbReference>
<dbReference type="InterPro" id="IPR011009">
    <property type="entry name" value="Kinase-like_dom_sf"/>
</dbReference>
<accession>A0A7X0I9H1</accession>
<gene>
    <name evidence="2" type="ORF">BJ992_000507</name>
</gene>
<evidence type="ECO:0000259" key="1">
    <source>
        <dbReference type="Pfam" id="PF01636"/>
    </source>
</evidence>
<keyword evidence="3" id="KW-1185">Reference proteome</keyword>
<dbReference type="Proteomes" id="UP000555564">
    <property type="component" value="Unassembled WGS sequence"/>
</dbReference>
<keyword evidence="2" id="KW-0808">Transferase</keyword>
<dbReference type="RefSeq" id="WP_184978339.1">
    <property type="nucleotide sequence ID" value="NZ_BAAALO010000060.1"/>
</dbReference>
<dbReference type="EMBL" id="JACHIU010000001">
    <property type="protein sequence ID" value="MBB6471076.1"/>
    <property type="molecule type" value="Genomic_DNA"/>
</dbReference>
<dbReference type="InterPro" id="IPR002575">
    <property type="entry name" value="Aminoglycoside_PTrfase"/>
</dbReference>
<protein>
    <submittedName>
        <fullName evidence="2">Spectinomycin phosphotransferase</fullName>
    </submittedName>
</protein>
<comment type="caution">
    <text evidence="2">The sequence shown here is derived from an EMBL/GenBank/DDBJ whole genome shotgun (WGS) entry which is preliminary data.</text>
</comment>
<name>A0A7X0I9H1_9ACTN</name>
<dbReference type="SUPFAM" id="SSF56112">
    <property type="entry name" value="Protein kinase-like (PK-like)"/>
    <property type="match status" value="1"/>
</dbReference>
<dbReference type="Gene3D" id="1.20.58.840">
    <property type="match status" value="1"/>
</dbReference>
<dbReference type="GO" id="GO:0016740">
    <property type="term" value="F:transferase activity"/>
    <property type="evidence" value="ECO:0007669"/>
    <property type="project" value="UniProtKB-KW"/>
</dbReference>
<proteinExistence type="predicted"/>
<dbReference type="Pfam" id="PF01636">
    <property type="entry name" value="APH"/>
    <property type="match status" value="1"/>
</dbReference>
<organism evidence="2 3">
    <name type="scientific">Sphaerisporangium rubeum</name>
    <dbReference type="NCBI Taxonomy" id="321317"/>
    <lineage>
        <taxon>Bacteria</taxon>
        <taxon>Bacillati</taxon>
        <taxon>Actinomycetota</taxon>
        <taxon>Actinomycetes</taxon>
        <taxon>Streptosporangiales</taxon>
        <taxon>Streptosporangiaceae</taxon>
        <taxon>Sphaerisporangium</taxon>
    </lineage>
</organism>
<evidence type="ECO:0000313" key="2">
    <source>
        <dbReference type="EMBL" id="MBB6471076.1"/>
    </source>
</evidence>
<feature type="domain" description="Aminoglycoside phosphotransferase" evidence="1">
    <location>
        <begin position="103"/>
        <end position="268"/>
    </location>
</feature>
<reference evidence="2 3" key="1">
    <citation type="submission" date="2020-08" db="EMBL/GenBank/DDBJ databases">
        <title>Sequencing the genomes of 1000 actinobacteria strains.</title>
        <authorList>
            <person name="Klenk H.-P."/>
        </authorList>
    </citation>
    <scope>NUCLEOTIDE SEQUENCE [LARGE SCALE GENOMIC DNA]</scope>
    <source>
        <strain evidence="2 3">DSM 44936</strain>
    </source>
</reference>
<dbReference type="AlphaFoldDB" id="A0A7X0I9H1"/>
<sequence>MRDQPLDVDEKALLDTLKAWGITTDAVEYAPVGFGDHHWIAGTDWFVTVADLPHKPHCGDGPDAAFTGLHAAMDTAWSLRHETGLPFVTAPLRTAAGDTTVRLGQRYAVSVFPYTDGTAGDFGTRLTPEERTPVIDMLAALHGITPPPSTPARPLTLSERAGLERALAETGRTSDGGPYAEPVRDLLSRHRTGLRRRLEEFDRRSAGVRGEPVVTHGEPHPGNVLRAPGGLALVDWDTVGLAPPERDLWLAATTPEDLDRYAEATGRHPDPSLLELYRLRWSLEDVSLFLDYFRSPHDGTADAEQSWTALTGTVEWLTMTQ</sequence>